<evidence type="ECO:0000259" key="14">
    <source>
        <dbReference type="Pfam" id="PF13614"/>
    </source>
</evidence>
<dbReference type="InterPro" id="IPR027417">
    <property type="entry name" value="P-loop_NTPase"/>
</dbReference>
<evidence type="ECO:0000256" key="3">
    <source>
        <dbReference type="ARBA" id="ARBA00011903"/>
    </source>
</evidence>
<evidence type="ECO:0000313" key="15">
    <source>
        <dbReference type="EMBL" id="MBO0454021.1"/>
    </source>
</evidence>
<dbReference type="EC" id="2.7.10.2" evidence="3"/>
<evidence type="ECO:0000313" key="16">
    <source>
        <dbReference type="Proteomes" id="UP000664495"/>
    </source>
</evidence>
<keyword evidence="5" id="KW-0808">Transferase</keyword>
<dbReference type="EMBL" id="JAFLVR010000045">
    <property type="protein sequence ID" value="MBO0454021.1"/>
    <property type="molecule type" value="Genomic_DNA"/>
</dbReference>
<dbReference type="InterPro" id="IPR005702">
    <property type="entry name" value="Wzc-like_C"/>
</dbReference>
<gene>
    <name evidence="15" type="ORF">JZO85_17325</name>
</gene>
<keyword evidence="8" id="KW-0067">ATP-binding</keyword>
<dbReference type="SUPFAM" id="SSF52540">
    <property type="entry name" value="P-loop containing nucleoside triphosphate hydrolases"/>
    <property type="match status" value="1"/>
</dbReference>
<evidence type="ECO:0000256" key="9">
    <source>
        <dbReference type="ARBA" id="ARBA00022903"/>
    </source>
</evidence>
<evidence type="ECO:0000256" key="1">
    <source>
        <dbReference type="ARBA" id="ARBA00005132"/>
    </source>
</evidence>
<evidence type="ECO:0000256" key="11">
    <source>
        <dbReference type="ARBA" id="ARBA00023169"/>
    </source>
</evidence>
<evidence type="ECO:0000256" key="4">
    <source>
        <dbReference type="ARBA" id="ARBA00019200"/>
    </source>
</evidence>
<feature type="domain" description="AAA" evidence="14">
    <location>
        <begin position="51"/>
        <end position="181"/>
    </location>
</feature>
<dbReference type="Gene3D" id="3.40.50.300">
    <property type="entry name" value="P-loop containing nucleotide triphosphate hydrolases"/>
    <property type="match status" value="1"/>
</dbReference>
<accession>A0ABS3HKQ6</accession>
<evidence type="ECO:0000256" key="7">
    <source>
        <dbReference type="ARBA" id="ARBA00022777"/>
    </source>
</evidence>
<dbReference type="InterPro" id="IPR050445">
    <property type="entry name" value="Bact_polysacc_biosynth/exp"/>
</dbReference>
<dbReference type="NCBIfam" id="TIGR01007">
    <property type="entry name" value="eps_fam"/>
    <property type="match status" value="1"/>
</dbReference>
<reference evidence="15 16" key="1">
    <citation type="submission" date="2021-03" db="EMBL/GenBank/DDBJ databases">
        <title>Enterococcal diversity collection.</title>
        <authorList>
            <person name="Gilmore M.S."/>
            <person name="Schwartzman J."/>
            <person name="Van Tyne D."/>
            <person name="Martin M."/>
            <person name="Earl A.M."/>
            <person name="Manson A.L."/>
            <person name="Straub T."/>
            <person name="Salamzade R."/>
            <person name="Saavedra J."/>
            <person name="Lebreton F."/>
            <person name="Prichula J."/>
            <person name="Schaufler K."/>
            <person name="Gaca A."/>
            <person name="Sgardioli B."/>
            <person name="Wagenaar J."/>
            <person name="Strong T."/>
        </authorList>
    </citation>
    <scope>NUCLEOTIDE SEQUENCE [LARGE SCALE GENOMIC DNA]</scope>
    <source>
        <strain evidence="15 16">MJM16</strain>
    </source>
</reference>
<evidence type="ECO:0000256" key="13">
    <source>
        <dbReference type="ARBA" id="ARBA00051245"/>
    </source>
</evidence>
<dbReference type="InterPro" id="IPR025669">
    <property type="entry name" value="AAA_dom"/>
</dbReference>
<comment type="catalytic activity">
    <reaction evidence="13">
        <text>L-tyrosyl-[protein] + ATP = O-phospho-L-tyrosyl-[protein] + ADP + H(+)</text>
        <dbReference type="Rhea" id="RHEA:10596"/>
        <dbReference type="Rhea" id="RHEA-COMP:10136"/>
        <dbReference type="Rhea" id="RHEA-COMP:20101"/>
        <dbReference type="ChEBI" id="CHEBI:15378"/>
        <dbReference type="ChEBI" id="CHEBI:30616"/>
        <dbReference type="ChEBI" id="CHEBI:46858"/>
        <dbReference type="ChEBI" id="CHEBI:61978"/>
        <dbReference type="ChEBI" id="CHEBI:456216"/>
        <dbReference type="EC" id="2.7.10.2"/>
    </reaction>
</comment>
<sequence length="220" mass="24119">MTNKEIPLMTLFAKQSLVVEQMRSIRASLNYITERQEIATILFSSAEMNEGKSTVAANLATLYAESGKNVLLVDGDLRNPSIHTTFQVTNECGLSNWLNGETQDIEKAIQETAINGLSVTTSGSLKSDPATLLDSSKMDDFLLFAKDQFDLVMIDTTPMTAVSDAQILSAKVDGTLIVVRENVTKKKALKKTFNLLRLSGSNLLGMIYNGARNSVYTGYY</sequence>
<comment type="similarity">
    <text evidence="2">Belongs to the CpsD/CapB family.</text>
</comment>
<keyword evidence="9" id="KW-0972">Capsule biogenesis/degradation</keyword>
<evidence type="ECO:0000256" key="12">
    <source>
        <dbReference type="ARBA" id="ARBA00024964"/>
    </source>
</evidence>
<protein>
    <recommendedName>
        <fullName evidence="4">Tyrosine-protein kinase CpsD</fullName>
        <ecNumber evidence="3">2.7.10.2</ecNumber>
    </recommendedName>
</protein>
<dbReference type="PANTHER" id="PTHR32309">
    <property type="entry name" value="TYROSINE-PROTEIN KINASE"/>
    <property type="match status" value="1"/>
</dbReference>
<dbReference type="Proteomes" id="UP000664495">
    <property type="component" value="Unassembled WGS sequence"/>
</dbReference>
<keyword evidence="10" id="KW-0829">Tyrosine-protein kinase</keyword>
<dbReference type="PANTHER" id="PTHR32309:SF13">
    <property type="entry name" value="FERRIC ENTEROBACTIN TRANSPORT PROTEIN FEPE"/>
    <property type="match status" value="1"/>
</dbReference>
<comment type="function">
    <text evidence="12">Involved in the regulation of capsular polysaccharide biosynthesis. Autophosphorylation of CpsD attenuates its activity and reduces the level of encapsulation. May be part of a complex that directs the coordinated polymerization and export to the cell surface of the capsular polysaccharide.</text>
</comment>
<keyword evidence="7 15" id="KW-0418">Kinase</keyword>
<keyword evidence="16" id="KW-1185">Reference proteome</keyword>
<keyword evidence="11" id="KW-0270">Exopolysaccharide synthesis</keyword>
<dbReference type="RefSeq" id="WP_207109771.1">
    <property type="nucleotide sequence ID" value="NZ_JAFLVR010000045.1"/>
</dbReference>
<keyword evidence="6" id="KW-0547">Nucleotide-binding</keyword>
<dbReference type="GO" id="GO:0016301">
    <property type="term" value="F:kinase activity"/>
    <property type="evidence" value="ECO:0007669"/>
    <property type="project" value="UniProtKB-KW"/>
</dbReference>
<dbReference type="Pfam" id="PF13614">
    <property type="entry name" value="AAA_31"/>
    <property type="match status" value="1"/>
</dbReference>
<name>A0ABS3HKQ6_9ENTE</name>
<organism evidence="15 16">
    <name type="scientific">Candidatus Enterococcus murrayae</name>
    <dbReference type="NCBI Taxonomy" id="2815321"/>
    <lineage>
        <taxon>Bacteria</taxon>
        <taxon>Bacillati</taxon>
        <taxon>Bacillota</taxon>
        <taxon>Bacilli</taxon>
        <taxon>Lactobacillales</taxon>
        <taxon>Enterococcaceae</taxon>
        <taxon>Enterococcus</taxon>
    </lineage>
</organism>
<evidence type="ECO:0000256" key="6">
    <source>
        <dbReference type="ARBA" id="ARBA00022741"/>
    </source>
</evidence>
<comment type="pathway">
    <text evidence="1">Capsule biogenesis; capsule polysaccharide biosynthesis.</text>
</comment>
<evidence type="ECO:0000256" key="10">
    <source>
        <dbReference type="ARBA" id="ARBA00023137"/>
    </source>
</evidence>
<evidence type="ECO:0000256" key="2">
    <source>
        <dbReference type="ARBA" id="ARBA00007316"/>
    </source>
</evidence>
<dbReference type="CDD" id="cd05387">
    <property type="entry name" value="BY-kinase"/>
    <property type="match status" value="1"/>
</dbReference>
<proteinExistence type="inferred from homology"/>
<evidence type="ECO:0000256" key="8">
    <source>
        <dbReference type="ARBA" id="ARBA00022840"/>
    </source>
</evidence>
<comment type="caution">
    <text evidence="15">The sequence shown here is derived from an EMBL/GenBank/DDBJ whole genome shotgun (WGS) entry which is preliminary data.</text>
</comment>
<evidence type="ECO:0000256" key="5">
    <source>
        <dbReference type="ARBA" id="ARBA00022679"/>
    </source>
</evidence>